<evidence type="ECO:0000259" key="1">
    <source>
        <dbReference type="Pfam" id="PF14498"/>
    </source>
</evidence>
<dbReference type="EMBL" id="CAAHFG010000001">
    <property type="protein sequence ID" value="VGO11787.1"/>
    <property type="molecule type" value="Genomic_DNA"/>
</dbReference>
<sequence length="785" mass="87868">MKNKLTMNFPAGWQGDMWKEALPSGNGTIGAAAYGAVHEETVLLTHDDLWHEVVTNELPDVSHTLPEIRELLAKGDAYAADPILSNALKEAGYTADIGAPLPLGDLKIKIPVSHGFTNYRRELDMATGEVLVSWRDNGVDYCRKLFVSRADDCVVMEVASAGGALEVDIALDLHDRLDAHICDQPDPKLPGKREVKTDEPGWIFYAAQNDDGTDFGAVARVFQTESQHVVQAVPVEPPLCGGSPQAKQPGRCDGVLVILKMFVKGEREKDWARLKSDVAGLNADYASLLAPHAELHGEIFNRLTLDLGATGHGRSNEELLMAAYQGAVPTEMVEKMWAYGRYLLISSSREGSHPCPLQGKWCGSYRGYWTFNMANENLQMNYWQAMSGNMPEVALPVFDYVERMMDDFRENARKLYGCRGILMSCITTPPSGLFKDIQPHILHWTGAAAWIGQHFYDYYLHTNDEVFLTERCIPYLREVAQFYEDFFTINEDGFYLSSPSNSPENHPGNYAEGAADMLSMETTMNATMDFALAKEVLMHLVESGDDVERWQAMLDRIPPYQINGDGAVCEWMHPFFDDNYRHRHQSHIYPVFPGLEVTRESDPQLFQGFEIAIRKRLEIGIGSQTGWSLAHMANVYARMGEGDDALNCLGLLSRACVMNNFYTTHNDWRNSGIGVPMHLAPYQIDANFGWTAAVQEMLLFSVPGRIRVLPALPKEWSQGSVKRLLARGGVEVSIRWNLDANRIEVLLCSRTDQTVELAAPYGDGRKRVIELKKNVGVNQLMEWGV</sequence>
<dbReference type="InterPro" id="IPR016518">
    <property type="entry name" value="Alpha-L-fucosidase"/>
</dbReference>
<gene>
    <name evidence="4" type="ORF">PDESU_00333</name>
</gene>
<evidence type="ECO:0000313" key="4">
    <source>
        <dbReference type="EMBL" id="VGO11787.1"/>
    </source>
</evidence>
<dbReference type="Pfam" id="PF21307">
    <property type="entry name" value="Glyco_hydro_95_C"/>
    <property type="match status" value="1"/>
</dbReference>
<evidence type="ECO:0000259" key="3">
    <source>
        <dbReference type="Pfam" id="PF22124"/>
    </source>
</evidence>
<dbReference type="RefSeq" id="WP_136077510.1">
    <property type="nucleotide sequence ID" value="NZ_CAAHFG010000001.1"/>
</dbReference>
<dbReference type="InterPro" id="IPR012341">
    <property type="entry name" value="6hp_glycosidase-like_sf"/>
</dbReference>
<dbReference type="PIRSF" id="PIRSF007663">
    <property type="entry name" value="UCP007663"/>
    <property type="match status" value="1"/>
</dbReference>
<accession>A0A6C2TW43</accession>
<proteinExistence type="predicted"/>
<dbReference type="Pfam" id="PF14498">
    <property type="entry name" value="Glyco_hyd_65N_2"/>
    <property type="match status" value="1"/>
</dbReference>
<dbReference type="PANTHER" id="PTHR31084">
    <property type="entry name" value="ALPHA-L-FUCOSIDASE 2"/>
    <property type="match status" value="1"/>
</dbReference>
<dbReference type="SMR" id="A0A6C2TW43"/>
<evidence type="ECO:0000259" key="2">
    <source>
        <dbReference type="Pfam" id="PF21307"/>
    </source>
</evidence>
<dbReference type="GO" id="GO:0005975">
    <property type="term" value="P:carbohydrate metabolic process"/>
    <property type="evidence" value="ECO:0007669"/>
    <property type="project" value="InterPro"/>
</dbReference>
<dbReference type="InterPro" id="IPR027414">
    <property type="entry name" value="GH95_N_dom"/>
</dbReference>
<dbReference type="InterPro" id="IPR049053">
    <property type="entry name" value="AFCA-like_C"/>
</dbReference>
<feature type="domain" description="Alpha fucosidase A-like C-terminal" evidence="2">
    <location>
        <begin position="703"/>
        <end position="760"/>
    </location>
</feature>
<protein>
    <submittedName>
        <fullName evidence="4">Uncharacterized protein</fullName>
    </submittedName>
</protein>
<dbReference type="GO" id="GO:0004560">
    <property type="term" value="F:alpha-L-fucosidase activity"/>
    <property type="evidence" value="ECO:0007669"/>
    <property type="project" value="InterPro"/>
</dbReference>
<name>A0A6C2TW43_PONDE</name>
<dbReference type="Pfam" id="PF22124">
    <property type="entry name" value="Glyco_hydro_95_cat"/>
    <property type="match status" value="1"/>
</dbReference>
<feature type="domain" description="Glycosyl hydrolase family 95 catalytic" evidence="3">
    <location>
        <begin position="285"/>
        <end position="698"/>
    </location>
</feature>
<evidence type="ECO:0000313" key="5">
    <source>
        <dbReference type="Proteomes" id="UP000366872"/>
    </source>
</evidence>
<keyword evidence="5" id="KW-1185">Reference proteome</keyword>
<dbReference type="InterPro" id="IPR054363">
    <property type="entry name" value="GH95_cat"/>
</dbReference>
<dbReference type="Proteomes" id="UP000366872">
    <property type="component" value="Unassembled WGS sequence"/>
</dbReference>
<dbReference type="InterPro" id="IPR008928">
    <property type="entry name" value="6-hairpin_glycosidase_sf"/>
</dbReference>
<feature type="domain" description="Glycosyl hydrolase family 95 N-terminal" evidence="1">
    <location>
        <begin position="16"/>
        <end position="221"/>
    </location>
</feature>
<reference evidence="4 5" key="1">
    <citation type="submission" date="2019-04" db="EMBL/GenBank/DDBJ databases">
        <authorList>
            <person name="Van Vliet M D."/>
        </authorList>
    </citation>
    <scope>NUCLEOTIDE SEQUENCE [LARGE SCALE GENOMIC DNA]</scope>
    <source>
        <strain evidence="4 5">F1</strain>
    </source>
</reference>
<dbReference type="SUPFAM" id="SSF48208">
    <property type="entry name" value="Six-hairpin glycosidases"/>
    <property type="match status" value="1"/>
</dbReference>
<dbReference type="PANTHER" id="PTHR31084:SF0">
    <property type="entry name" value="ALPHA-L-FUCOSIDASE 2"/>
    <property type="match status" value="1"/>
</dbReference>
<dbReference type="Gene3D" id="1.50.10.10">
    <property type="match status" value="1"/>
</dbReference>
<dbReference type="AlphaFoldDB" id="A0A6C2TW43"/>
<organism evidence="4 5">
    <name type="scientific">Pontiella desulfatans</name>
    <dbReference type="NCBI Taxonomy" id="2750659"/>
    <lineage>
        <taxon>Bacteria</taxon>
        <taxon>Pseudomonadati</taxon>
        <taxon>Kiritimatiellota</taxon>
        <taxon>Kiritimatiellia</taxon>
        <taxon>Kiritimatiellales</taxon>
        <taxon>Pontiellaceae</taxon>
        <taxon>Pontiella</taxon>
    </lineage>
</organism>